<keyword evidence="3" id="KW-1185">Reference proteome</keyword>
<proteinExistence type="predicted"/>
<dbReference type="AlphaFoldDB" id="A0A4R1RHT5"/>
<evidence type="ECO:0000259" key="1">
    <source>
        <dbReference type="SMART" id="SM00909"/>
    </source>
</evidence>
<name>A0A4R1RHT5_HYDET</name>
<dbReference type="InterPro" id="IPR019606">
    <property type="entry name" value="GerMN"/>
</dbReference>
<comment type="caution">
    <text evidence="2">The sequence shown here is derived from an EMBL/GenBank/DDBJ whole genome shotgun (WGS) entry which is preliminary data.</text>
</comment>
<evidence type="ECO:0000313" key="2">
    <source>
        <dbReference type="EMBL" id="TCL65300.1"/>
    </source>
</evidence>
<dbReference type="Pfam" id="PF10646">
    <property type="entry name" value="Germane"/>
    <property type="match status" value="1"/>
</dbReference>
<dbReference type="EMBL" id="SLUN01000017">
    <property type="protein sequence ID" value="TCL65300.1"/>
    <property type="molecule type" value="Genomic_DNA"/>
</dbReference>
<dbReference type="Proteomes" id="UP000295008">
    <property type="component" value="Unassembled WGS sequence"/>
</dbReference>
<feature type="domain" description="GerMN" evidence="1">
    <location>
        <begin position="78"/>
        <end position="166"/>
    </location>
</feature>
<gene>
    <name evidence="2" type="ORF">EDC14_101748</name>
</gene>
<accession>A0A4R1RHT5</accession>
<dbReference type="SMART" id="SM00909">
    <property type="entry name" value="Germane"/>
    <property type="match status" value="1"/>
</dbReference>
<protein>
    <submittedName>
        <fullName evidence="2">Sporulation and spore germination protein</fullName>
    </submittedName>
</protein>
<sequence length="185" mass="20009">MRRATILAMLGVFIVSGGIGYYLGRTATIPLLRENRRLMAENRELATETAAVFFMRTDGNNFSLQPVLVRIPRDGDRHRRALAALFAGPPAGSGLERLFPRDTAVLDLKVANGLATVDLNQAATRLNVGAEGEALAVASLVNTLTKFPDIHQVKILVEGSEVESLAGHVDLTQTFGFNDRVLAPE</sequence>
<organism evidence="2 3">
    <name type="scientific">Hydrogenispora ethanolica</name>
    <dbReference type="NCBI Taxonomy" id="1082276"/>
    <lineage>
        <taxon>Bacteria</taxon>
        <taxon>Bacillati</taxon>
        <taxon>Bacillota</taxon>
        <taxon>Hydrogenispora</taxon>
    </lineage>
</organism>
<reference evidence="2 3" key="1">
    <citation type="submission" date="2019-03" db="EMBL/GenBank/DDBJ databases">
        <title>Genomic Encyclopedia of Type Strains, Phase IV (KMG-IV): sequencing the most valuable type-strain genomes for metagenomic binning, comparative biology and taxonomic classification.</title>
        <authorList>
            <person name="Goeker M."/>
        </authorList>
    </citation>
    <scope>NUCLEOTIDE SEQUENCE [LARGE SCALE GENOMIC DNA]</scope>
    <source>
        <strain evidence="2 3">LX-B</strain>
    </source>
</reference>
<dbReference type="RefSeq" id="WP_132014975.1">
    <property type="nucleotide sequence ID" value="NZ_SLUN01000017.1"/>
</dbReference>
<evidence type="ECO:0000313" key="3">
    <source>
        <dbReference type="Proteomes" id="UP000295008"/>
    </source>
</evidence>
<dbReference type="OrthoDB" id="9809406at2"/>